<dbReference type="AlphaFoldDB" id="W4FM82"/>
<dbReference type="VEuPathDB" id="FungiDB:H257_16050"/>
<dbReference type="InterPro" id="IPR036397">
    <property type="entry name" value="RNaseH_sf"/>
</dbReference>
<dbReference type="Gene3D" id="3.30.420.10">
    <property type="entry name" value="Ribonuclease H-like superfamily/Ribonuclease H"/>
    <property type="match status" value="1"/>
</dbReference>
<protein>
    <recommendedName>
        <fullName evidence="2">Transposase</fullName>
    </recommendedName>
</protein>
<dbReference type="GeneID" id="20818046"/>
<sequence length="162" mass="18815">MEQQILRSLSAACGIPITTIISHMKKNPRFKARSNYVKPHHIPANVGEWLKFAMSFVRPLPGGRYLFNDMHDYVHVDEKWFYLTKVKGRYYVYDDEEVTVRAVKSKRFITNVMFLATVARPRYDPHGKKAWDAKVVFWPFVQVTPAQRGSKNRPKGAMVTTP</sequence>
<name>W4FM82_APHAT</name>
<proteinExistence type="predicted"/>
<dbReference type="GO" id="GO:0003676">
    <property type="term" value="F:nucleic acid binding"/>
    <property type="evidence" value="ECO:0007669"/>
    <property type="project" value="InterPro"/>
</dbReference>
<gene>
    <name evidence="1" type="ORF">H257_16050</name>
</gene>
<dbReference type="RefSeq" id="XP_009842671.1">
    <property type="nucleotide sequence ID" value="XM_009844369.1"/>
</dbReference>
<dbReference type="PANTHER" id="PTHR47169">
    <property type="entry name" value="OS01G0541250 PROTEIN"/>
    <property type="match status" value="1"/>
</dbReference>
<dbReference type="OrthoDB" id="123968at2759"/>
<dbReference type="EMBL" id="KI913192">
    <property type="protein sequence ID" value="ETV67813.1"/>
    <property type="molecule type" value="Genomic_DNA"/>
</dbReference>
<accession>W4FM82</accession>
<evidence type="ECO:0008006" key="2">
    <source>
        <dbReference type="Google" id="ProtNLM"/>
    </source>
</evidence>
<evidence type="ECO:0000313" key="1">
    <source>
        <dbReference type="EMBL" id="ETV67813.1"/>
    </source>
</evidence>
<organism evidence="1">
    <name type="scientific">Aphanomyces astaci</name>
    <name type="common">Crayfish plague agent</name>
    <dbReference type="NCBI Taxonomy" id="112090"/>
    <lineage>
        <taxon>Eukaryota</taxon>
        <taxon>Sar</taxon>
        <taxon>Stramenopiles</taxon>
        <taxon>Oomycota</taxon>
        <taxon>Saprolegniomycetes</taxon>
        <taxon>Saprolegniales</taxon>
        <taxon>Verrucalvaceae</taxon>
        <taxon>Aphanomyces</taxon>
    </lineage>
</organism>
<reference evidence="1" key="1">
    <citation type="submission" date="2013-12" db="EMBL/GenBank/DDBJ databases">
        <title>The Genome Sequence of Aphanomyces astaci APO3.</title>
        <authorList>
            <consortium name="The Broad Institute Genomics Platform"/>
            <person name="Russ C."/>
            <person name="Tyler B."/>
            <person name="van West P."/>
            <person name="Dieguez-Uribeondo J."/>
            <person name="Young S.K."/>
            <person name="Zeng Q."/>
            <person name="Gargeya S."/>
            <person name="Fitzgerald M."/>
            <person name="Abouelleil A."/>
            <person name="Alvarado L."/>
            <person name="Chapman S.B."/>
            <person name="Gainer-Dewar J."/>
            <person name="Goldberg J."/>
            <person name="Griggs A."/>
            <person name="Gujja S."/>
            <person name="Hansen M."/>
            <person name="Howarth C."/>
            <person name="Imamovic A."/>
            <person name="Ireland A."/>
            <person name="Larimer J."/>
            <person name="McCowan C."/>
            <person name="Murphy C."/>
            <person name="Pearson M."/>
            <person name="Poon T.W."/>
            <person name="Priest M."/>
            <person name="Roberts A."/>
            <person name="Saif S."/>
            <person name="Shea T."/>
            <person name="Sykes S."/>
            <person name="Wortman J."/>
            <person name="Nusbaum C."/>
            <person name="Birren B."/>
        </authorList>
    </citation>
    <scope>NUCLEOTIDE SEQUENCE [LARGE SCALE GENOMIC DNA]</scope>
    <source>
        <strain evidence="1">APO3</strain>
    </source>
</reference>